<dbReference type="InterPro" id="IPR004401">
    <property type="entry name" value="YbaB/EbfC"/>
</dbReference>
<evidence type="ECO:0000313" key="1">
    <source>
        <dbReference type="EMBL" id="OGG06049.1"/>
    </source>
</evidence>
<dbReference type="Proteomes" id="UP000177354">
    <property type="component" value="Unassembled WGS sequence"/>
</dbReference>
<dbReference type="AlphaFoldDB" id="A0A1F5Z0Q7"/>
<organism evidence="1 2">
    <name type="scientific">Candidatus Gottesmanbacteria bacterium RIFCSPHIGHO2_01_FULL_40_15</name>
    <dbReference type="NCBI Taxonomy" id="1798376"/>
    <lineage>
        <taxon>Bacteria</taxon>
        <taxon>Candidatus Gottesmaniibacteriota</taxon>
    </lineage>
</organism>
<sequence length="95" mass="10479">MFNPFKAIGDLKSMREQALKMQQMLAQEEVTVEKNGVKVVMSGDQKIKELVIDGEEHHRAKEAIAEAIRKSQEIAARKLTEISGGLQGLMGGAEK</sequence>
<gene>
    <name evidence="1" type="ORF">A2777_00850</name>
</gene>
<comment type="caution">
    <text evidence="1">The sequence shown here is derived from an EMBL/GenBank/DDBJ whole genome shotgun (WGS) entry which is preliminary data.</text>
</comment>
<evidence type="ECO:0008006" key="3">
    <source>
        <dbReference type="Google" id="ProtNLM"/>
    </source>
</evidence>
<dbReference type="EMBL" id="MFJF01000019">
    <property type="protein sequence ID" value="OGG06049.1"/>
    <property type="molecule type" value="Genomic_DNA"/>
</dbReference>
<dbReference type="GO" id="GO:0003677">
    <property type="term" value="F:DNA binding"/>
    <property type="evidence" value="ECO:0007669"/>
    <property type="project" value="InterPro"/>
</dbReference>
<protein>
    <recommendedName>
        <fullName evidence="3">Nucleoid-associated protein, YbaB/EbfC family</fullName>
    </recommendedName>
</protein>
<evidence type="ECO:0000313" key="2">
    <source>
        <dbReference type="Proteomes" id="UP000177354"/>
    </source>
</evidence>
<reference evidence="1 2" key="1">
    <citation type="journal article" date="2016" name="Nat. Commun.">
        <title>Thousands of microbial genomes shed light on interconnected biogeochemical processes in an aquifer system.</title>
        <authorList>
            <person name="Anantharaman K."/>
            <person name="Brown C.T."/>
            <person name="Hug L.A."/>
            <person name="Sharon I."/>
            <person name="Castelle C.J."/>
            <person name="Probst A.J."/>
            <person name="Thomas B.C."/>
            <person name="Singh A."/>
            <person name="Wilkins M.J."/>
            <person name="Karaoz U."/>
            <person name="Brodie E.L."/>
            <person name="Williams K.H."/>
            <person name="Hubbard S.S."/>
            <person name="Banfield J.F."/>
        </authorList>
    </citation>
    <scope>NUCLEOTIDE SEQUENCE [LARGE SCALE GENOMIC DNA]</scope>
</reference>
<dbReference type="Gene3D" id="3.30.1310.10">
    <property type="entry name" value="Nucleoid-associated protein YbaB-like domain"/>
    <property type="match status" value="1"/>
</dbReference>
<dbReference type="SUPFAM" id="SSF82607">
    <property type="entry name" value="YbaB-like"/>
    <property type="match status" value="1"/>
</dbReference>
<dbReference type="InterPro" id="IPR036894">
    <property type="entry name" value="YbaB-like_sf"/>
</dbReference>
<accession>A0A1F5Z0Q7</accession>
<name>A0A1F5Z0Q7_9BACT</name>
<dbReference type="Pfam" id="PF02575">
    <property type="entry name" value="YbaB_DNA_bd"/>
    <property type="match status" value="1"/>
</dbReference>
<proteinExistence type="predicted"/>